<dbReference type="PANTHER" id="PTHR23132:SF23">
    <property type="entry name" value="D-ALANINE--D-ALANINE LIGASE B"/>
    <property type="match status" value="1"/>
</dbReference>
<keyword evidence="2" id="KW-0436">Ligase</keyword>
<dbReference type="Pfam" id="PF07478">
    <property type="entry name" value="Dala_Dala_lig_C"/>
    <property type="match status" value="1"/>
</dbReference>
<dbReference type="GO" id="GO:0046872">
    <property type="term" value="F:metal ion binding"/>
    <property type="evidence" value="ECO:0007669"/>
    <property type="project" value="InterPro"/>
</dbReference>
<dbReference type="PROSITE" id="PS50975">
    <property type="entry name" value="ATP_GRASP"/>
    <property type="match status" value="1"/>
</dbReference>
<evidence type="ECO:0000313" key="7">
    <source>
        <dbReference type="Proteomes" id="UP000246104"/>
    </source>
</evidence>
<proteinExistence type="inferred from homology"/>
<dbReference type="InterPro" id="IPR013815">
    <property type="entry name" value="ATP_grasp_subdomain_1"/>
</dbReference>
<protein>
    <recommendedName>
        <fullName evidence="5">ATP-grasp domain-containing protein</fullName>
    </recommendedName>
</protein>
<accession>A0A317JP65</accession>
<dbReference type="AlphaFoldDB" id="A0A317JP65"/>
<dbReference type="PANTHER" id="PTHR23132">
    <property type="entry name" value="D-ALANINE--D-ALANINE LIGASE"/>
    <property type="match status" value="1"/>
</dbReference>
<dbReference type="GO" id="GO:0008716">
    <property type="term" value="F:D-alanine-D-alanine ligase activity"/>
    <property type="evidence" value="ECO:0007669"/>
    <property type="project" value="InterPro"/>
</dbReference>
<dbReference type="GO" id="GO:0005524">
    <property type="term" value="F:ATP binding"/>
    <property type="evidence" value="ECO:0007669"/>
    <property type="project" value="UniProtKB-UniRule"/>
</dbReference>
<dbReference type="SUPFAM" id="SSF56059">
    <property type="entry name" value="Glutathione synthetase ATP-binding domain-like"/>
    <property type="match status" value="1"/>
</dbReference>
<dbReference type="Gene3D" id="3.30.470.20">
    <property type="entry name" value="ATP-grasp fold, B domain"/>
    <property type="match status" value="1"/>
</dbReference>
<evidence type="ECO:0000259" key="5">
    <source>
        <dbReference type="PROSITE" id="PS50975"/>
    </source>
</evidence>
<dbReference type="InterPro" id="IPR011761">
    <property type="entry name" value="ATP-grasp"/>
</dbReference>
<evidence type="ECO:0000256" key="4">
    <source>
        <dbReference type="SAM" id="MobiDB-lite"/>
    </source>
</evidence>
<evidence type="ECO:0000256" key="2">
    <source>
        <dbReference type="ARBA" id="ARBA00022598"/>
    </source>
</evidence>
<gene>
    <name evidence="6" type="ORF">C5B42_02415</name>
</gene>
<name>A0A317JP65_9BACT</name>
<dbReference type="Gene3D" id="3.30.1490.20">
    <property type="entry name" value="ATP-grasp fold, A domain"/>
    <property type="match status" value="1"/>
</dbReference>
<dbReference type="Proteomes" id="UP000246104">
    <property type="component" value="Unassembled WGS sequence"/>
</dbReference>
<evidence type="ECO:0000313" key="6">
    <source>
        <dbReference type="EMBL" id="PWU23594.1"/>
    </source>
</evidence>
<keyword evidence="3" id="KW-0067">ATP-binding</keyword>
<comment type="caution">
    <text evidence="6">The sequence shown here is derived from an EMBL/GenBank/DDBJ whole genome shotgun (WGS) entry which is preliminary data.</text>
</comment>
<dbReference type="EMBL" id="PSRQ01000029">
    <property type="protein sequence ID" value="PWU23594.1"/>
    <property type="molecule type" value="Genomic_DNA"/>
</dbReference>
<evidence type="ECO:0000256" key="3">
    <source>
        <dbReference type="PROSITE-ProRule" id="PRU00409"/>
    </source>
</evidence>
<organism evidence="6 7">
    <name type="scientific">Candidatus Cerribacteria bacterium 'Amazon FNV 2010 28 9'</name>
    <dbReference type="NCBI Taxonomy" id="2081795"/>
    <lineage>
        <taxon>Bacteria</taxon>
        <taxon>Candidatus Cerribacteria</taxon>
    </lineage>
</organism>
<reference evidence="6 7" key="1">
    <citation type="submission" date="2018-02" db="EMBL/GenBank/DDBJ databases">
        <title>Genomic Reconstructions from Amazon Rainforest and Pasture Soil Reveal Novel Insights into the Physiology of Candidate Phyla in Tropical Sites.</title>
        <authorList>
            <person name="Kroeger M.E."/>
            <person name="Delmont T."/>
            <person name="Eren A.M."/>
            <person name="Guo J."/>
            <person name="Meyer K.M."/>
            <person name="Khan K."/>
            <person name="Rodrigues J.L.M."/>
            <person name="Bohannan B.J.M."/>
            <person name="Tringe S."/>
            <person name="Borges C.D."/>
            <person name="Tiedje J."/>
            <person name="Tsai S.M."/>
            <person name="Nusslein K."/>
        </authorList>
    </citation>
    <scope>NUCLEOTIDE SEQUENCE [LARGE SCALE GENOMIC DNA]</scope>
    <source>
        <strain evidence="6">Amazon FNV 2010 28 9</strain>
    </source>
</reference>
<sequence>MADATKDSKMTSSKEEIKEVETKIEEKPKKEEKTKIELAIDTTALKKLKLVAVAYSHVEREWFATEDAYLAEVEVEERAGEVIDELKKLGIPARGYPSNQYFLTNLLVDKPDVVLNLVDTLRGKDALQTSVPAALELSNTPYTGAGMDGMVINNNRNILKRLLVGYGIPTPNFQFIRRVGTSVQEDLGLPLIVKLNESGGSVGIDNKAVKETLKDAQKQVDKLISTYRIPVIVEQFVDGPELTVVVFDDGYKKHVFVGQKVFKNKPDGKHFFTSLESYDDIDAYKYKRVQDDVLLNKVTKLAVRTFGALRFKDYAKFDIRVDETTLTPYFTDCNANTAFGPDMGLPMTEVMAMHGVKFKDVLASLISKYARNL</sequence>
<keyword evidence="3" id="KW-0547">Nucleotide-binding</keyword>
<evidence type="ECO:0000256" key="1">
    <source>
        <dbReference type="ARBA" id="ARBA00010871"/>
    </source>
</evidence>
<feature type="domain" description="ATP-grasp" evidence="5">
    <location>
        <begin position="160"/>
        <end position="367"/>
    </location>
</feature>
<feature type="region of interest" description="Disordered" evidence="4">
    <location>
        <begin position="1"/>
        <end position="31"/>
    </location>
</feature>
<dbReference type="InterPro" id="IPR011095">
    <property type="entry name" value="Dala_Dala_lig_C"/>
</dbReference>
<comment type="similarity">
    <text evidence="1">Belongs to the D-alanine--D-alanine ligase family.</text>
</comment>